<evidence type="ECO:0000313" key="3">
    <source>
        <dbReference type="Proteomes" id="UP001153069"/>
    </source>
</evidence>
<dbReference type="InterPro" id="IPR036568">
    <property type="entry name" value="GGCT-like_sf"/>
</dbReference>
<dbReference type="InterPro" id="IPR013024">
    <property type="entry name" value="GGCT-like"/>
</dbReference>
<dbReference type="CDD" id="cd06661">
    <property type="entry name" value="GGCT_like"/>
    <property type="match status" value="1"/>
</dbReference>
<dbReference type="Gene3D" id="3.10.490.10">
    <property type="entry name" value="Gamma-glutamyl cyclotransferase-like"/>
    <property type="match status" value="1"/>
</dbReference>
<dbReference type="OrthoDB" id="6161812at2759"/>
<feature type="compositionally biased region" description="Acidic residues" evidence="1">
    <location>
        <begin position="223"/>
        <end position="247"/>
    </location>
</feature>
<name>A0A9N8F2Q9_9STRA</name>
<accession>A0A9N8F2Q9</accession>
<evidence type="ECO:0000256" key="1">
    <source>
        <dbReference type="SAM" id="MobiDB-lite"/>
    </source>
</evidence>
<dbReference type="EMBL" id="CAICTM010002878">
    <property type="protein sequence ID" value="CAB9530434.1"/>
    <property type="molecule type" value="Genomic_DNA"/>
</dbReference>
<comment type="caution">
    <text evidence="2">The sequence shown here is derived from an EMBL/GenBank/DDBJ whole genome shotgun (WGS) entry which is preliminary data.</text>
</comment>
<feature type="compositionally biased region" description="Basic and acidic residues" evidence="1">
    <location>
        <begin position="291"/>
        <end position="317"/>
    </location>
</feature>
<dbReference type="AlphaFoldDB" id="A0A9N8F2Q9"/>
<protein>
    <recommendedName>
        <fullName evidence="4">Gamma-glutamylcyclotransferase</fullName>
    </recommendedName>
</protein>
<dbReference type="Proteomes" id="UP001153069">
    <property type="component" value="Unassembled WGS sequence"/>
</dbReference>
<gene>
    <name evidence="2" type="ORF">SEMRO_2880_G339240.1</name>
</gene>
<keyword evidence="3" id="KW-1185">Reference proteome</keyword>
<dbReference type="SUPFAM" id="SSF110857">
    <property type="entry name" value="Gamma-glutamyl cyclotransferase-like"/>
    <property type="match status" value="1"/>
</dbReference>
<feature type="region of interest" description="Disordered" evidence="1">
    <location>
        <begin position="220"/>
        <end position="333"/>
    </location>
</feature>
<evidence type="ECO:0008006" key="4">
    <source>
        <dbReference type="Google" id="ProtNLM"/>
    </source>
</evidence>
<evidence type="ECO:0000313" key="2">
    <source>
        <dbReference type="EMBL" id="CAB9530434.1"/>
    </source>
</evidence>
<reference evidence="2" key="1">
    <citation type="submission" date="2020-06" db="EMBL/GenBank/DDBJ databases">
        <authorList>
            <consortium name="Plant Systems Biology data submission"/>
        </authorList>
    </citation>
    <scope>NUCLEOTIDE SEQUENCE</scope>
    <source>
        <strain evidence="2">D6</strain>
    </source>
</reference>
<sequence>MEPKPGLSAVSSSSSLAAMIKEELQEVVPQVKPRHFVFAYGSLICRKSRAITAPTLADKEAIPVQIQDVERMWAKRTQRGMTAMGVRFRPGAVCTGVLLPVTDSELKRFDQREMGYDRYPIPLENVEEVPFLVKQKHYEKMDYELADVVFDSTTENEPEELDNNNQTEVFVWIYVQRYDCPANEDFPIAQSYVDIILRGCMGISKDFARSFIETTVGWTPEEIYGEGNDDDPVNDSDEEEEEVDDDKETVPPGCVPRDSGSKIMVEPEPEEGPTWVDDRDEPIYMRADPVYSEKKADMIDQLLEDHVPEQLDNREPVNDDDDNEGSVDDGGLA</sequence>
<feature type="compositionally biased region" description="Acidic residues" evidence="1">
    <location>
        <begin position="318"/>
        <end position="327"/>
    </location>
</feature>
<proteinExistence type="predicted"/>
<organism evidence="2 3">
    <name type="scientific">Seminavis robusta</name>
    <dbReference type="NCBI Taxonomy" id="568900"/>
    <lineage>
        <taxon>Eukaryota</taxon>
        <taxon>Sar</taxon>
        <taxon>Stramenopiles</taxon>
        <taxon>Ochrophyta</taxon>
        <taxon>Bacillariophyta</taxon>
        <taxon>Bacillariophyceae</taxon>
        <taxon>Bacillariophycidae</taxon>
        <taxon>Naviculales</taxon>
        <taxon>Naviculaceae</taxon>
        <taxon>Seminavis</taxon>
    </lineage>
</organism>